<gene>
    <name evidence="2" type="ORF">GCM10007964_09720</name>
</gene>
<dbReference type="InterPro" id="IPR010982">
    <property type="entry name" value="Lambda_DNA-bd_dom_sf"/>
</dbReference>
<organism evidence="2 3">
    <name type="scientific">Sphaerisporangium melleum</name>
    <dbReference type="NCBI Taxonomy" id="321316"/>
    <lineage>
        <taxon>Bacteria</taxon>
        <taxon>Bacillati</taxon>
        <taxon>Actinomycetota</taxon>
        <taxon>Actinomycetes</taxon>
        <taxon>Streptosporangiales</taxon>
        <taxon>Streptosporangiaceae</taxon>
        <taxon>Sphaerisporangium</taxon>
    </lineage>
</organism>
<keyword evidence="3" id="KW-1185">Reference proteome</keyword>
<evidence type="ECO:0000259" key="1">
    <source>
        <dbReference type="PROSITE" id="PS50943"/>
    </source>
</evidence>
<dbReference type="SUPFAM" id="SSF47413">
    <property type="entry name" value="lambda repressor-like DNA-binding domains"/>
    <property type="match status" value="1"/>
</dbReference>
<evidence type="ECO:0000313" key="3">
    <source>
        <dbReference type="Proteomes" id="UP000645217"/>
    </source>
</evidence>
<dbReference type="InterPro" id="IPR043917">
    <property type="entry name" value="DUF5753"/>
</dbReference>
<dbReference type="EMBL" id="BMNT01000004">
    <property type="protein sequence ID" value="GGK68825.1"/>
    <property type="molecule type" value="Genomic_DNA"/>
</dbReference>
<accession>A0A917QUS5</accession>
<evidence type="ECO:0000313" key="2">
    <source>
        <dbReference type="EMBL" id="GGK68825.1"/>
    </source>
</evidence>
<dbReference type="Pfam" id="PF19054">
    <property type="entry name" value="DUF5753"/>
    <property type="match status" value="1"/>
</dbReference>
<proteinExistence type="predicted"/>
<comment type="caution">
    <text evidence="2">The sequence shown here is derived from an EMBL/GenBank/DDBJ whole genome shotgun (WGS) entry which is preliminary data.</text>
</comment>
<dbReference type="PROSITE" id="PS50943">
    <property type="entry name" value="HTH_CROC1"/>
    <property type="match status" value="1"/>
</dbReference>
<dbReference type="AlphaFoldDB" id="A0A917QUS5"/>
<dbReference type="Proteomes" id="UP000645217">
    <property type="component" value="Unassembled WGS sequence"/>
</dbReference>
<reference evidence="2" key="2">
    <citation type="submission" date="2020-09" db="EMBL/GenBank/DDBJ databases">
        <authorList>
            <person name="Sun Q."/>
            <person name="Ohkuma M."/>
        </authorList>
    </citation>
    <scope>NUCLEOTIDE SEQUENCE</scope>
    <source>
        <strain evidence="2">JCM 13064</strain>
    </source>
</reference>
<dbReference type="InterPro" id="IPR001387">
    <property type="entry name" value="Cro/C1-type_HTH"/>
</dbReference>
<dbReference type="Pfam" id="PF13560">
    <property type="entry name" value="HTH_31"/>
    <property type="match status" value="1"/>
</dbReference>
<dbReference type="SMART" id="SM00530">
    <property type="entry name" value="HTH_XRE"/>
    <property type="match status" value="1"/>
</dbReference>
<sequence>MVNGNRMTPLEFFARELRQARETAGLSQAQLATAAVGYSPSFVAMVETARRVPKPDFAERCDRVLETNGILTRLAQDLVCKAMPPEWLGKWLQIEASTTSLLSYEPALVPGLLQTEPYAREVIATSGRTYDVDDHVEARLARQRILNADERPMLVFIMDEGILHRPVGGAQTMHDQLTRLLALAERPDVVIQIVPLETGAYSGLAGGFAIADSSGREIVYIDNALSGDVVEHAPEVAIMRRLWESLRAAALPMKQSLELMTKVAETWKSKI</sequence>
<reference evidence="2" key="1">
    <citation type="journal article" date="2014" name="Int. J. Syst. Evol. Microbiol.">
        <title>Complete genome sequence of Corynebacterium casei LMG S-19264T (=DSM 44701T), isolated from a smear-ripened cheese.</title>
        <authorList>
            <consortium name="US DOE Joint Genome Institute (JGI-PGF)"/>
            <person name="Walter F."/>
            <person name="Albersmeier A."/>
            <person name="Kalinowski J."/>
            <person name="Ruckert C."/>
        </authorList>
    </citation>
    <scope>NUCLEOTIDE SEQUENCE</scope>
    <source>
        <strain evidence="2">JCM 13064</strain>
    </source>
</reference>
<feature type="domain" description="HTH cro/C1-type" evidence="1">
    <location>
        <begin position="17"/>
        <end position="70"/>
    </location>
</feature>
<dbReference type="GO" id="GO:0003677">
    <property type="term" value="F:DNA binding"/>
    <property type="evidence" value="ECO:0007669"/>
    <property type="project" value="InterPro"/>
</dbReference>
<dbReference type="Gene3D" id="1.10.260.40">
    <property type="entry name" value="lambda repressor-like DNA-binding domains"/>
    <property type="match status" value="1"/>
</dbReference>
<dbReference type="CDD" id="cd00093">
    <property type="entry name" value="HTH_XRE"/>
    <property type="match status" value="1"/>
</dbReference>
<name>A0A917QUS5_9ACTN</name>
<protein>
    <submittedName>
        <fullName evidence="2">Transcriptional regulator</fullName>
    </submittedName>
</protein>